<dbReference type="Pfam" id="PF00240">
    <property type="entry name" value="ubiquitin"/>
    <property type="match status" value="1"/>
</dbReference>
<proteinExistence type="inferred from homology"/>
<dbReference type="Proteomes" id="UP000722791">
    <property type="component" value="Unassembled WGS sequence"/>
</dbReference>
<dbReference type="InterPro" id="IPR005123">
    <property type="entry name" value="Oxoglu/Fe-dep_dioxygenase_dom"/>
</dbReference>
<dbReference type="GO" id="GO:0016491">
    <property type="term" value="F:oxidoreductase activity"/>
    <property type="evidence" value="ECO:0007669"/>
    <property type="project" value="UniProtKB-KW"/>
</dbReference>
<keyword evidence="1" id="KW-0560">Oxidoreductase</keyword>
<evidence type="ECO:0000313" key="5">
    <source>
        <dbReference type="Proteomes" id="UP000722791"/>
    </source>
</evidence>
<dbReference type="Pfam" id="PF03171">
    <property type="entry name" value="2OG-FeII_Oxy"/>
    <property type="match status" value="1"/>
</dbReference>
<dbReference type="InterPro" id="IPR019956">
    <property type="entry name" value="Ubiquitin_dom"/>
</dbReference>
<dbReference type="EMBL" id="BNCQ01000001">
    <property type="protein sequence ID" value="GIL94296.1"/>
    <property type="molecule type" value="Genomic_DNA"/>
</dbReference>
<comment type="caution">
    <text evidence="4">The sequence shown here is derived from an EMBL/GenBank/DDBJ whole genome shotgun (WGS) entry which is preliminary data.</text>
</comment>
<dbReference type="PROSITE" id="PS51471">
    <property type="entry name" value="FE2OG_OXY"/>
    <property type="match status" value="1"/>
</dbReference>
<dbReference type="InterPro" id="IPR000626">
    <property type="entry name" value="Ubiquitin-like_dom"/>
</dbReference>
<accession>A0A8J4D7C6</accession>
<dbReference type="InterPro" id="IPR044861">
    <property type="entry name" value="IPNS-like_FE2OG_OXY"/>
</dbReference>
<dbReference type="AlphaFoldDB" id="A0A8J4D7C6"/>
<evidence type="ECO:0000259" key="3">
    <source>
        <dbReference type="PROSITE" id="PS51471"/>
    </source>
</evidence>
<dbReference type="PRINTS" id="PR00348">
    <property type="entry name" value="UBIQUITIN"/>
</dbReference>
<dbReference type="GO" id="GO:0046872">
    <property type="term" value="F:metal ion binding"/>
    <property type="evidence" value="ECO:0007669"/>
    <property type="project" value="UniProtKB-KW"/>
</dbReference>
<dbReference type="SMART" id="SM00213">
    <property type="entry name" value="UBQ"/>
    <property type="match status" value="1"/>
</dbReference>
<evidence type="ECO:0000313" key="4">
    <source>
        <dbReference type="EMBL" id="GIL94296.1"/>
    </source>
</evidence>
<reference evidence="4" key="1">
    <citation type="journal article" date="2021" name="Proc. Natl. Acad. Sci. U.S.A.">
        <title>Three genomes in the algal genus Volvox reveal the fate of a haploid sex-determining region after a transition to homothallism.</title>
        <authorList>
            <person name="Yamamoto K."/>
            <person name="Hamaji T."/>
            <person name="Kawai-Toyooka H."/>
            <person name="Matsuzaki R."/>
            <person name="Takahashi F."/>
            <person name="Nishimura Y."/>
            <person name="Kawachi M."/>
            <person name="Noguchi H."/>
            <person name="Minakuchi Y."/>
            <person name="Umen J.G."/>
            <person name="Toyoda A."/>
            <person name="Nozaki H."/>
        </authorList>
    </citation>
    <scope>NUCLEOTIDE SEQUENCE</scope>
    <source>
        <strain evidence="4">NIES-3785</strain>
    </source>
</reference>
<dbReference type="CDD" id="cd17039">
    <property type="entry name" value="Ubl_ubiquitin_like"/>
    <property type="match status" value="1"/>
</dbReference>
<evidence type="ECO:0000256" key="1">
    <source>
        <dbReference type="RuleBase" id="RU003682"/>
    </source>
</evidence>
<dbReference type="PROSITE" id="PS50053">
    <property type="entry name" value="UBIQUITIN_2"/>
    <property type="match status" value="1"/>
</dbReference>
<keyword evidence="1" id="KW-0479">Metal-binding</keyword>
<protein>
    <recommendedName>
        <fullName evidence="6">Fe2OG dioxygenase domain-containing protein</fullName>
    </recommendedName>
</protein>
<dbReference type="Gene3D" id="3.10.20.90">
    <property type="entry name" value="Phosphatidylinositol 3-kinase Catalytic Subunit, Chain A, domain 1"/>
    <property type="match status" value="1"/>
</dbReference>
<comment type="similarity">
    <text evidence="1">Belongs to the iron/ascorbate-dependent oxidoreductase family.</text>
</comment>
<sequence>MAGHWHRHFERPARLWLQSGKKPSQLELNLADMMHRQARVLASALLAANSNILCNEKDCALLEVAPYHAHLGGSLLRISVYNGGLGPNRKRPATAPLAYSSHKDKGLLSLVVCHRADSGSGLEVLQADQTWLRVPLQDGIVAVLPGGALQHHINPEGRSGDINACEHKVLAPRDAAGRRISITFHLLPNPSAEGFGNFLEQWDNTHTSINVGKPVLPAALPEPDMNLVIRFRTTHVIPVRCHRTWTVGDLMDAIYIQEGICPGQQRLMYACKQLVENVTLAECNIHEGSNIELMLRLRGS</sequence>
<evidence type="ECO:0000259" key="2">
    <source>
        <dbReference type="PROSITE" id="PS50053"/>
    </source>
</evidence>
<dbReference type="SUPFAM" id="SSF54236">
    <property type="entry name" value="Ubiquitin-like"/>
    <property type="match status" value="1"/>
</dbReference>
<feature type="domain" description="Fe2OG dioxygenase" evidence="3">
    <location>
        <begin position="80"/>
        <end position="188"/>
    </location>
</feature>
<dbReference type="InterPro" id="IPR029071">
    <property type="entry name" value="Ubiquitin-like_domsf"/>
</dbReference>
<dbReference type="Gene3D" id="2.60.120.330">
    <property type="entry name" value="B-lactam Antibiotic, Isopenicillin N Synthase, Chain"/>
    <property type="match status" value="1"/>
</dbReference>
<dbReference type="InterPro" id="IPR027443">
    <property type="entry name" value="IPNS-like_sf"/>
</dbReference>
<organism evidence="4 5">
    <name type="scientific">Volvox reticuliferus</name>
    <dbReference type="NCBI Taxonomy" id="1737510"/>
    <lineage>
        <taxon>Eukaryota</taxon>
        <taxon>Viridiplantae</taxon>
        <taxon>Chlorophyta</taxon>
        <taxon>core chlorophytes</taxon>
        <taxon>Chlorophyceae</taxon>
        <taxon>CS clade</taxon>
        <taxon>Chlamydomonadales</taxon>
        <taxon>Volvocaceae</taxon>
        <taxon>Volvox</taxon>
    </lineage>
</organism>
<gene>
    <name evidence="4" type="ORF">Vretimale_540</name>
</gene>
<evidence type="ECO:0008006" key="6">
    <source>
        <dbReference type="Google" id="ProtNLM"/>
    </source>
</evidence>
<name>A0A8J4D7C6_9CHLO</name>
<keyword evidence="1" id="KW-0408">Iron</keyword>
<feature type="domain" description="Ubiquitin-like" evidence="2">
    <location>
        <begin position="225"/>
        <end position="300"/>
    </location>
</feature>
<dbReference type="SUPFAM" id="SSF51197">
    <property type="entry name" value="Clavaminate synthase-like"/>
    <property type="match status" value="1"/>
</dbReference>